<accession>A0A0M6ZK36</accession>
<gene>
    <name evidence="1" type="ORF">LA5096_04262</name>
</gene>
<reference evidence="2" key="1">
    <citation type="submission" date="2015-07" db="EMBL/GenBank/DDBJ databases">
        <authorList>
            <person name="Rodrigo-Torres Lidia"/>
            <person name="Arahal R.David."/>
        </authorList>
    </citation>
    <scope>NUCLEOTIDE SEQUENCE [LARGE SCALE GENOMIC DNA]</scope>
    <source>
        <strain evidence="2">CECT 5096</strain>
    </source>
</reference>
<organism evidence="1 2">
    <name type="scientific">Roseibium album</name>
    <dbReference type="NCBI Taxonomy" id="311410"/>
    <lineage>
        <taxon>Bacteria</taxon>
        <taxon>Pseudomonadati</taxon>
        <taxon>Pseudomonadota</taxon>
        <taxon>Alphaproteobacteria</taxon>
        <taxon>Hyphomicrobiales</taxon>
        <taxon>Stappiaceae</taxon>
        <taxon>Roseibium</taxon>
    </lineage>
</organism>
<name>A0A0M6ZK36_9HYPH</name>
<dbReference type="EMBL" id="CXWC01000012">
    <property type="protein sequence ID" value="CTQ75183.1"/>
    <property type="molecule type" value="Genomic_DNA"/>
</dbReference>
<sequence length="55" mass="6612">MNRYIAHYLLVKDGLAHNHPQLPWLRRKLYRSSRDANKNLKKSKKIFCLKALFSE</sequence>
<evidence type="ECO:0000313" key="1">
    <source>
        <dbReference type="EMBL" id="CTQ75183.1"/>
    </source>
</evidence>
<evidence type="ECO:0000313" key="2">
    <source>
        <dbReference type="Proteomes" id="UP000049983"/>
    </source>
</evidence>
<protein>
    <submittedName>
        <fullName evidence="1">Uncharacterized protein</fullName>
    </submittedName>
</protein>
<dbReference type="Proteomes" id="UP000049983">
    <property type="component" value="Unassembled WGS sequence"/>
</dbReference>
<dbReference type="AlphaFoldDB" id="A0A0M6ZK36"/>
<proteinExistence type="predicted"/>
<keyword evidence="2" id="KW-1185">Reference proteome</keyword>